<feature type="transmembrane region" description="Helical" evidence="7">
    <location>
        <begin position="328"/>
        <end position="353"/>
    </location>
</feature>
<dbReference type="PROSITE" id="PS50850">
    <property type="entry name" value="MFS"/>
    <property type="match status" value="1"/>
</dbReference>
<comment type="subcellular location">
    <subcellularLocation>
        <location evidence="1">Cell membrane</location>
        <topology evidence="1">Multi-pass membrane protein</topology>
    </subcellularLocation>
</comment>
<feature type="transmembrane region" description="Helical" evidence="7">
    <location>
        <begin position="41"/>
        <end position="64"/>
    </location>
</feature>
<protein>
    <submittedName>
        <fullName evidence="9">MFS transporter</fullName>
    </submittedName>
</protein>
<keyword evidence="5 7" id="KW-1133">Transmembrane helix</keyword>
<evidence type="ECO:0000256" key="5">
    <source>
        <dbReference type="ARBA" id="ARBA00022989"/>
    </source>
</evidence>
<feature type="transmembrane region" description="Helical" evidence="7">
    <location>
        <begin position="240"/>
        <end position="260"/>
    </location>
</feature>
<keyword evidence="4 7" id="KW-0812">Transmembrane</keyword>
<reference evidence="9 10" key="1">
    <citation type="journal article" date="2016" name="Front. Microbiol.">
        <title>Comprehensive Phylogenetic Analysis of Bovine Non-aureus Staphylococci Species Based on Whole-Genome Sequencing.</title>
        <authorList>
            <person name="Naushad S."/>
            <person name="Barkema H.W."/>
            <person name="Luby C."/>
            <person name="Condas L.A."/>
            <person name="Nobrega D.B."/>
            <person name="Carson D.A."/>
            <person name="De Buck J."/>
        </authorList>
    </citation>
    <scope>NUCLEOTIDE SEQUENCE [LARGE SCALE GENOMIC DNA]</scope>
    <source>
        <strain evidence="9 10">SNUC 3829</strain>
    </source>
</reference>
<keyword evidence="3" id="KW-1003">Cell membrane</keyword>
<comment type="caution">
    <text evidence="9">The sequence shown here is derived from an EMBL/GenBank/DDBJ whole genome shotgun (WGS) entry which is preliminary data.</text>
</comment>
<dbReference type="Pfam" id="PF07690">
    <property type="entry name" value="MFS_1"/>
    <property type="match status" value="1"/>
</dbReference>
<evidence type="ECO:0000256" key="6">
    <source>
        <dbReference type="ARBA" id="ARBA00023136"/>
    </source>
</evidence>
<evidence type="ECO:0000256" key="3">
    <source>
        <dbReference type="ARBA" id="ARBA00022475"/>
    </source>
</evidence>
<sequence length="390" mass="41948">MNKTQGYRMLFFVFMLGTFTIGMTEYVVTGLLTQIAKDMSISVSSAGLLISVYAISVAVLGPIVRSFTLNVSPKKLLPILVLIFIFSNMIAMLAPTFNVLLLSRFLSASMHAPFFGVCMSVGAAVVPKGRETGAIALVQAGLTIAVMLGVPFGAFIGGVASWRIVFGIIVAIGVIVLIGLFKVIPNVSLSSEISLKQELKVFKNPYFLLVISIVIFGYSGVFTTYTFMEPMIQQFSPFNVPGLTLCLLAFGIGAVIGNIISGKASQENLTKYLSYVFIFLIITLMLLTYALGFAVTAIVICFMFGFANFGSVPLLNSKIILSAKEAPLLSSTLAASVFNVANFLGAIIGTLLLNAGVEYVRITFISSGIILIGIILNLFVKRFENKNYTV</sequence>
<feature type="transmembrane region" description="Helical" evidence="7">
    <location>
        <begin position="12"/>
        <end position="35"/>
    </location>
</feature>
<keyword evidence="6 7" id="KW-0472">Membrane</keyword>
<feature type="transmembrane region" description="Helical" evidence="7">
    <location>
        <begin position="76"/>
        <end position="94"/>
    </location>
</feature>
<dbReference type="Proteomes" id="UP000241208">
    <property type="component" value="Unassembled WGS sequence"/>
</dbReference>
<dbReference type="GO" id="GO:0022857">
    <property type="term" value="F:transmembrane transporter activity"/>
    <property type="evidence" value="ECO:0007669"/>
    <property type="project" value="InterPro"/>
</dbReference>
<dbReference type="PANTHER" id="PTHR43124">
    <property type="entry name" value="PURINE EFFLUX PUMP PBUE"/>
    <property type="match status" value="1"/>
</dbReference>
<dbReference type="SUPFAM" id="SSF103473">
    <property type="entry name" value="MFS general substrate transporter"/>
    <property type="match status" value="1"/>
</dbReference>
<evidence type="ECO:0000256" key="7">
    <source>
        <dbReference type="SAM" id="Phobius"/>
    </source>
</evidence>
<evidence type="ECO:0000259" key="8">
    <source>
        <dbReference type="PROSITE" id="PS50850"/>
    </source>
</evidence>
<dbReference type="InterPro" id="IPR020846">
    <property type="entry name" value="MFS_dom"/>
</dbReference>
<feature type="transmembrane region" description="Helical" evidence="7">
    <location>
        <begin position="133"/>
        <end position="156"/>
    </location>
</feature>
<dbReference type="EMBL" id="PYZR01000219">
    <property type="protein sequence ID" value="PTF61673.1"/>
    <property type="molecule type" value="Genomic_DNA"/>
</dbReference>
<feature type="transmembrane region" description="Helical" evidence="7">
    <location>
        <begin position="272"/>
        <end position="291"/>
    </location>
</feature>
<evidence type="ECO:0000256" key="2">
    <source>
        <dbReference type="ARBA" id="ARBA00022448"/>
    </source>
</evidence>
<dbReference type="RefSeq" id="WP_107523737.1">
    <property type="nucleotide sequence ID" value="NZ_JABXWZ010000005.1"/>
</dbReference>
<proteinExistence type="predicted"/>
<dbReference type="InterPro" id="IPR050189">
    <property type="entry name" value="MFS_Efflux_Transporters"/>
</dbReference>
<feature type="transmembrane region" description="Helical" evidence="7">
    <location>
        <begin position="297"/>
        <end position="316"/>
    </location>
</feature>
<dbReference type="CDD" id="cd17324">
    <property type="entry name" value="MFS_NepI_like"/>
    <property type="match status" value="1"/>
</dbReference>
<gene>
    <name evidence="9" type="ORF">BUY34_12385</name>
</gene>
<feature type="transmembrane region" description="Helical" evidence="7">
    <location>
        <begin position="162"/>
        <end position="185"/>
    </location>
</feature>
<evidence type="ECO:0000313" key="9">
    <source>
        <dbReference type="EMBL" id="PTF61673.1"/>
    </source>
</evidence>
<dbReference type="AlphaFoldDB" id="A0A2T4LPH2"/>
<accession>A0A2T4LPH2</accession>
<dbReference type="InterPro" id="IPR011701">
    <property type="entry name" value="MFS"/>
</dbReference>
<evidence type="ECO:0000256" key="4">
    <source>
        <dbReference type="ARBA" id="ARBA00022692"/>
    </source>
</evidence>
<dbReference type="InterPro" id="IPR036259">
    <property type="entry name" value="MFS_trans_sf"/>
</dbReference>
<feature type="domain" description="Major facilitator superfamily (MFS) profile" evidence="8">
    <location>
        <begin position="10"/>
        <end position="385"/>
    </location>
</feature>
<organism evidence="9 10">
    <name type="scientific">Staphylococcus cohnii</name>
    <dbReference type="NCBI Taxonomy" id="29382"/>
    <lineage>
        <taxon>Bacteria</taxon>
        <taxon>Bacillati</taxon>
        <taxon>Bacillota</taxon>
        <taxon>Bacilli</taxon>
        <taxon>Bacillales</taxon>
        <taxon>Staphylococcaceae</taxon>
        <taxon>Staphylococcus</taxon>
        <taxon>Staphylococcus cohnii species complex</taxon>
    </lineage>
</organism>
<evidence type="ECO:0000313" key="10">
    <source>
        <dbReference type="Proteomes" id="UP000241208"/>
    </source>
</evidence>
<name>A0A2T4LPH2_9STAP</name>
<dbReference type="GO" id="GO:0005886">
    <property type="term" value="C:plasma membrane"/>
    <property type="evidence" value="ECO:0007669"/>
    <property type="project" value="UniProtKB-SubCell"/>
</dbReference>
<evidence type="ECO:0000256" key="1">
    <source>
        <dbReference type="ARBA" id="ARBA00004651"/>
    </source>
</evidence>
<keyword evidence="2" id="KW-0813">Transport</keyword>
<dbReference type="PANTHER" id="PTHR43124:SF3">
    <property type="entry name" value="CHLORAMPHENICOL EFFLUX PUMP RV0191"/>
    <property type="match status" value="1"/>
</dbReference>
<feature type="transmembrane region" description="Helical" evidence="7">
    <location>
        <begin position="106"/>
        <end position="126"/>
    </location>
</feature>
<feature type="transmembrane region" description="Helical" evidence="7">
    <location>
        <begin position="359"/>
        <end position="380"/>
    </location>
</feature>
<feature type="transmembrane region" description="Helical" evidence="7">
    <location>
        <begin position="206"/>
        <end position="228"/>
    </location>
</feature>
<dbReference type="Gene3D" id="1.20.1250.20">
    <property type="entry name" value="MFS general substrate transporter like domains"/>
    <property type="match status" value="1"/>
</dbReference>